<dbReference type="SUPFAM" id="SSF52540">
    <property type="entry name" value="P-loop containing nucleoside triphosphate hydrolases"/>
    <property type="match status" value="1"/>
</dbReference>
<sequence length="1564" mass="183652">MNWKVFDLKYDKRETWAFEQLSYLLFCVEFGNRIGLFRYKNQTGIETEPIEKDGVIYGFQAKYYITSISDNKEDIIDSIKKAKAKNSQLNELLLYVNQELSESSKKDKKKPQYQVDIEKSAKSVGVNIQWRVPSHLEIQLALPENKYLHDIFFSLEPSGVDLLDEVVKHNLNILKAIQTEIPFGDKQIKIDRSPLIASITDACQNKKNIIISGEGGCGKTAILKEFYALNSDKMPICIFKANELNVTHINDIFRFDEQFTFNEFLEVYKDEPIKIFVIDSAEKLAEIVNNDILRNLIEQLKDNDWSIIFTTRYVYLNDLTFHIRENYQLSLEVNDISLISIEELTSLSEKFEFSLPENQKFSERLTNLFYLNEYIQQYTNIDKQGSFNGFIDLLWKKRIQNNIVQKDNLHLERERCIISIAKQRCDTGRFYIYAENLPQSALFQLKQDEILGYDEIHSGYFITHDIYEEWALAKIVSRCFSNYSNTKQFFDELGESLPIRRAFRLWVSEHLANGSNEIESFIQGAFKSDEISQFWKDEILISVLLSEYSGMFFNLFENEIIENDFAILKRILFLLRIACTDISSFENIDIIDPKGKGWEEVISLVYKYKSDFFNNNLHLVLPVLTDWCKSIKTGKTTRHSGLLALSIIQKTETEDSFYMHKDAEEKILKVVFNSANEIQSELKNIFNKVIENKWTNHRKPYHGLCTKILEKPYMAIDLIKLVPLEVIQLCDLFWQKRARESNDWSYDRDSMESKYGLVDEFRFNYFPASANQTPIKWLLRVAFYPTLDFIINFTNRAVETYSQSDYGKEDVEKITLYIDEIEVTQYFSWSLWGMYRGNGSPVVPYLLQSIHMALEKTLLEYAPATKSEILEHVLLKILRESKSASLTSIVCSVVLANRDKLYNVALVLFKTIELFHIDTVRSTSEFQTKSTYGIGYGMDKLKDVLYTDERLKTCEDEHRSSNLESLFLSYQLSGINGFTEEQNTQFIEKLYEIIDQHKSNDLPKKSSEILLLRMDRRNLTPKISETDDNKFLIEFTPKIFPEELKSVSERARAEFDDFFKYSALKTWSDFLIGRESQGKIAKHEEYSSNPLIALSETKQLVEEIKSGHTARVRDHSIPPFTCSKLLIEYKDKLQKEDIDFCKEIITSTLSRLFSEEYDYQISDGVEASFHAVPILINEYPEDIENFVSIMVLALFDETPLGAYKRICDYVIESIHKSKLWEQNQKIVQSILFCYIKLKPLYKKIIDKKRKEKRSWGRISKRSILEELDKATPNFNFEENSFDIKDIELLDVRGLGIVYQLIPSDTNDNIHLDIFMRTLPILASRLLIDRRVYEEEFGDDHDIFKVRLDIFKRYANFILQREVSEIDKYLTPFLDYLSPTEETSLFIGEIITAEDSLMNREQFWHIWNKLFPKIKELCDYPRSPYLKQVIINYLLAWQFWKDRIEEWHSLRRENLSLYINASKEMGHIPAVLYSVTRVLNTVGSNFKNEGIDWLYTVVSNNRLLQLGDFESNTLYYLETYLRKFIFNNRQEIKKEIRLKNKVIPILDFMIERGSVHGYLLRESIL</sequence>
<dbReference type="HOGENOM" id="CLU_003028_0_0_10"/>
<reference evidence="1" key="1">
    <citation type="submission" date="2011-03" db="EMBL/GenBank/DDBJ databases">
        <title>Complete sequence of Sphingobacterium sp. 21.</title>
        <authorList>
            <consortium name="US DOE Joint Genome Institute"/>
            <person name="Lucas S."/>
            <person name="Copeland A."/>
            <person name="Lapidus A."/>
            <person name="Cheng J.-F."/>
            <person name="Goodwin L."/>
            <person name="Pitluck S."/>
            <person name="Davenport K."/>
            <person name="Detter J.C."/>
            <person name="Han C."/>
            <person name="Tapia R."/>
            <person name="Land M."/>
            <person name="Hauser L."/>
            <person name="Kyrpides N."/>
            <person name="Ivanova N."/>
            <person name="Ovchinnikova G."/>
            <person name="Pagani I."/>
            <person name="Siebers A.K."/>
            <person name="Allgaier M."/>
            <person name="Thelen M.P."/>
            <person name="Hugenholtz P."/>
            <person name="Woyke T."/>
        </authorList>
    </citation>
    <scope>NUCLEOTIDE SEQUENCE</scope>
    <source>
        <strain evidence="1">21</strain>
    </source>
</reference>
<dbReference type="OrthoDB" id="779537at2"/>
<dbReference type="NCBIfam" id="NF041815">
    <property type="entry name" value="Avs4"/>
    <property type="match status" value="1"/>
</dbReference>
<dbReference type="InterPro" id="IPR027417">
    <property type="entry name" value="P-loop_NTPase"/>
</dbReference>
<dbReference type="CDD" id="cd00009">
    <property type="entry name" value="AAA"/>
    <property type="match status" value="1"/>
</dbReference>
<gene>
    <name evidence="1" type="ordered locus">Sph21_3614</name>
</gene>
<organism evidence="1">
    <name type="scientific">Sphingobacterium sp. (strain 21)</name>
    <dbReference type="NCBI Taxonomy" id="743722"/>
    <lineage>
        <taxon>Bacteria</taxon>
        <taxon>Pseudomonadati</taxon>
        <taxon>Bacteroidota</taxon>
        <taxon>Sphingobacteriia</taxon>
        <taxon>Sphingobacteriales</taxon>
        <taxon>Sphingobacteriaceae</taxon>
        <taxon>Sphingobacterium</taxon>
    </lineage>
</organism>
<dbReference type="eggNOG" id="COG0470">
    <property type="taxonomic scope" value="Bacteria"/>
</dbReference>
<dbReference type="STRING" id="743722.Sph21_3614"/>
<name>F4C776_SPHS2</name>
<dbReference type="Gene3D" id="3.40.50.300">
    <property type="entry name" value="P-loop containing nucleotide triphosphate hydrolases"/>
    <property type="match status" value="1"/>
</dbReference>
<dbReference type="PATRIC" id="fig|743722.3.peg.3863"/>
<dbReference type="EMBL" id="CP002584">
    <property type="protein sequence ID" value="ADZ80151.1"/>
    <property type="molecule type" value="Genomic_DNA"/>
</dbReference>
<protein>
    <submittedName>
        <fullName evidence="1">Uncharacterized protein</fullName>
    </submittedName>
</protein>
<dbReference type="KEGG" id="shg:Sph21_3614"/>
<proteinExistence type="predicted"/>
<accession>F4C776</accession>
<evidence type="ECO:0000313" key="1">
    <source>
        <dbReference type="EMBL" id="ADZ80151.1"/>
    </source>
</evidence>